<dbReference type="EMBL" id="QPFP01000152">
    <property type="protein sequence ID" value="TEB20166.1"/>
    <property type="molecule type" value="Genomic_DNA"/>
</dbReference>
<sequence length="128" mass="13500">MSAQRPRTGITEVPGRSFVFQAAACWLPVLQPSSDWQRVEEPAAFNNTITSTSGVGATAEIEFEGTGIEVYGSIAQSGIGNAPSSAYIVDERGVATYTASQSDANQTKILFYSSNALTPGKTQASCEK</sequence>
<dbReference type="OrthoDB" id="3265734at2759"/>
<comment type="caution">
    <text evidence="1">The sequence shown here is derived from an EMBL/GenBank/DDBJ whole genome shotgun (WGS) entry which is preliminary data.</text>
</comment>
<evidence type="ECO:0000313" key="1">
    <source>
        <dbReference type="EMBL" id="TEB20166.1"/>
    </source>
</evidence>
<gene>
    <name evidence="1" type="ORF">FA13DRAFT_263441</name>
</gene>
<proteinExistence type="predicted"/>
<protein>
    <submittedName>
        <fullName evidence="1">Uncharacterized protein</fullName>
    </submittedName>
</protein>
<organism evidence="1 2">
    <name type="scientific">Coprinellus micaceus</name>
    <name type="common">Glistening ink-cap mushroom</name>
    <name type="synonym">Coprinus micaceus</name>
    <dbReference type="NCBI Taxonomy" id="71717"/>
    <lineage>
        <taxon>Eukaryota</taxon>
        <taxon>Fungi</taxon>
        <taxon>Dikarya</taxon>
        <taxon>Basidiomycota</taxon>
        <taxon>Agaricomycotina</taxon>
        <taxon>Agaricomycetes</taxon>
        <taxon>Agaricomycetidae</taxon>
        <taxon>Agaricales</taxon>
        <taxon>Agaricineae</taxon>
        <taxon>Psathyrellaceae</taxon>
        <taxon>Coprinellus</taxon>
    </lineage>
</organism>
<keyword evidence="2" id="KW-1185">Reference proteome</keyword>
<reference evidence="1 2" key="1">
    <citation type="journal article" date="2019" name="Nat. Ecol. Evol.">
        <title>Megaphylogeny resolves global patterns of mushroom evolution.</title>
        <authorList>
            <person name="Varga T."/>
            <person name="Krizsan K."/>
            <person name="Foldi C."/>
            <person name="Dima B."/>
            <person name="Sanchez-Garcia M."/>
            <person name="Sanchez-Ramirez S."/>
            <person name="Szollosi G.J."/>
            <person name="Szarkandi J.G."/>
            <person name="Papp V."/>
            <person name="Albert L."/>
            <person name="Andreopoulos W."/>
            <person name="Angelini C."/>
            <person name="Antonin V."/>
            <person name="Barry K.W."/>
            <person name="Bougher N.L."/>
            <person name="Buchanan P."/>
            <person name="Buyck B."/>
            <person name="Bense V."/>
            <person name="Catcheside P."/>
            <person name="Chovatia M."/>
            <person name="Cooper J."/>
            <person name="Damon W."/>
            <person name="Desjardin D."/>
            <person name="Finy P."/>
            <person name="Geml J."/>
            <person name="Haridas S."/>
            <person name="Hughes K."/>
            <person name="Justo A."/>
            <person name="Karasinski D."/>
            <person name="Kautmanova I."/>
            <person name="Kiss B."/>
            <person name="Kocsube S."/>
            <person name="Kotiranta H."/>
            <person name="LaButti K.M."/>
            <person name="Lechner B.E."/>
            <person name="Liimatainen K."/>
            <person name="Lipzen A."/>
            <person name="Lukacs Z."/>
            <person name="Mihaltcheva S."/>
            <person name="Morgado L.N."/>
            <person name="Niskanen T."/>
            <person name="Noordeloos M.E."/>
            <person name="Ohm R.A."/>
            <person name="Ortiz-Santana B."/>
            <person name="Ovrebo C."/>
            <person name="Racz N."/>
            <person name="Riley R."/>
            <person name="Savchenko A."/>
            <person name="Shiryaev A."/>
            <person name="Soop K."/>
            <person name="Spirin V."/>
            <person name="Szebenyi C."/>
            <person name="Tomsovsky M."/>
            <person name="Tulloss R.E."/>
            <person name="Uehling J."/>
            <person name="Grigoriev I.V."/>
            <person name="Vagvolgyi C."/>
            <person name="Papp T."/>
            <person name="Martin F.M."/>
            <person name="Miettinen O."/>
            <person name="Hibbett D.S."/>
            <person name="Nagy L.G."/>
        </authorList>
    </citation>
    <scope>NUCLEOTIDE SEQUENCE [LARGE SCALE GENOMIC DNA]</scope>
    <source>
        <strain evidence="1 2">FP101781</strain>
    </source>
</reference>
<accession>A0A4Y7SGC6</accession>
<dbReference type="Proteomes" id="UP000298030">
    <property type="component" value="Unassembled WGS sequence"/>
</dbReference>
<dbReference type="Gene3D" id="2.60.120.260">
    <property type="entry name" value="Galactose-binding domain-like"/>
    <property type="match status" value="1"/>
</dbReference>
<dbReference type="STRING" id="71717.A0A4Y7SGC6"/>
<dbReference type="AlphaFoldDB" id="A0A4Y7SGC6"/>
<name>A0A4Y7SGC6_COPMI</name>
<evidence type="ECO:0000313" key="2">
    <source>
        <dbReference type="Proteomes" id="UP000298030"/>
    </source>
</evidence>